<keyword evidence="12" id="KW-1185">Reference proteome</keyword>
<name>A0A1T4RNC6_9FIRM</name>
<dbReference type="GO" id="GO:0008654">
    <property type="term" value="P:phospholipid biosynthetic process"/>
    <property type="evidence" value="ECO:0007669"/>
    <property type="project" value="UniProtKB-UniRule"/>
</dbReference>
<evidence type="ECO:0000256" key="8">
    <source>
        <dbReference type="ARBA" id="ARBA00023209"/>
    </source>
</evidence>
<evidence type="ECO:0000256" key="6">
    <source>
        <dbReference type="ARBA" id="ARBA00023098"/>
    </source>
</evidence>
<feature type="transmembrane region" description="Helical" evidence="10">
    <location>
        <begin position="51"/>
        <end position="73"/>
    </location>
</feature>
<evidence type="ECO:0000256" key="7">
    <source>
        <dbReference type="ARBA" id="ARBA00023136"/>
    </source>
</evidence>
<keyword evidence="6 10" id="KW-0443">Lipid metabolism</keyword>
<feature type="transmembrane region" description="Helical" evidence="10">
    <location>
        <begin position="112"/>
        <end position="133"/>
    </location>
</feature>
<gene>
    <name evidence="10" type="primary">plsY</name>
    <name evidence="11" type="ORF">SAMN02745885_02194</name>
</gene>
<keyword evidence="4 10" id="KW-0812">Transmembrane</keyword>
<keyword evidence="2 10" id="KW-0444">Lipid biosynthesis</keyword>
<accession>A0A1T4RNC6</accession>
<evidence type="ECO:0000313" key="11">
    <source>
        <dbReference type="EMBL" id="SKA17515.1"/>
    </source>
</evidence>
<evidence type="ECO:0000256" key="9">
    <source>
        <dbReference type="ARBA" id="ARBA00023264"/>
    </source>
</evidence>
<evidence type="ECO:0000313" key="12">
    <source>
        <dbReference type="Proteomes" id="UP000189933"/>
    </source>
</evidence>
<comment type="subcellular location">
    <subcellularLocation>
        <location evidence="10">Cell membrane</location>
        <topology evidence="10">Multi-pass membrane protein</topology>
    </subcellularLocation>
</comment>
<evidence type="ECO:0000256" key="1">
    <source>
        <dbReference type="ARBA" id="ARBA00022475"/>
    </source>
</evidence>
<keyword evidence="7 10" id="KW-0472">Membrane</keyword>
<dbReference type="AlphaFoldDB" id="A0A1T4RNC6"/>
<comment type="function">
    <text evidence="10">Catalyzes the transfer of an acyl group from acyl-phosphate (acyl-PO(4)) to glycerol-3-phosphate (G3P) to form lysophosphatidic acid (LPA). This enzyme utilizes acyl-phosphate as fatty acyl donor, but not acyl-CoA or acyl-ACP.</text>
</comment>
<evidence type="ECO:0000256" key="2">
    <source>
        <dbReference type="ARBA" id="ARBA00022516"/>
    </source>
</evidence>
<keyword evidence="9 10" id="KW-1208">Phospholipid metabolism</keyword>
<dbReference type="OrthoDB" id="9777124at2"/>
<dbReference type="HAMAP" id="MF_01043">
    <property type="entry name" value="PlsY"/>
    <property type="match status" value="1"/>
</dbReference>
<dbReference type="GO" id="GO:0005886">
    <property type="term" value="C:plasma membrane"/>
    <property type="evidence" value="ECO:0007669"/>
    <property type="project" value="UniProtKB-SubCell"/>
</dbReference>
<evidence type="ECO:0000256" key="10">
    <source>
        <dbReference type="HAMAP-Rule" id="MF_01043"/>
    </source>
</evidence>
<dbReference type="PANTHER" id="PTHR30309:SF0">
    <property type="entry name" value="GLYCEROL-3-PHOSPHATE ACYLTRANSFERASE-RELATED"/>
    <property type="match status" value="1"/>
</dbReference>
<evidence type="ECO:0000256" key="5">
    <source>
        <dbReference type="ARBA" id="ARBA00022989"/>
    </source>
</evidence>
<comment type="pathway">
    <text evidence="10">Lipid metabolism; phospholipid metabolism.</text>
</comment>
<protein>
    <recommendedName>
        <fullName evidence="10">Glycerol-3-phosphate acyltransferase</fullName>
    </recommendedName>
    <alternativeName>
        <fullName evidence="10">Acyl-PO4 G3P acyltransferase</fullName>
    </alternativeName>
    <alternativeName>
        <fullName evidence="10">Acyl-phosphate--glycerol-3-phosphate acyltransferase</fullName>
    </alternativeName>
    <alternativeName>
        <fullName evidence="10">G3P acyltransferase</fullName>
        <shortName evidence="10">GPAT</shortName>
        <ecNumber evidence="10">2.3.1.275</ecNumber>
    </alternativeName>
    <alternativeName>
        <fullName evidence="10">Lysophosphatidic acid synthase</fullName>
        <shortName evidence="10">LPA synthase</shortName>
    </alternativeName>
</protein>
<dbReference type="InterPro" id="IPR003811">
    <property type="entry name" value="G3P_acylTferase_PlsY"/>
</dbReference>
<dbReference type="GO" id="GO:0043772">
    <property type="term" value="F:acyl-phosphate glycerol-3-phosphate acyltransferase activity"/>
    <property type="evidence" value="ECO:0007669"/>
    <property type="project" value="UniProtKB-UniRule"/>
</dbReference>
<evidence type="ECO:0000256" key="3">
    <source>
        <dbReference type="ARBA" id="ARBA00022679"/>
    </source>
</evidence>
<dbReference type="UniPathway" id="UPA00085"/>
<keyword evidence="3 10" id="KW-0808">Transferase</keyword>
<feature type="transmembrane region" description="Helical" evidence="10">
    <location>
        <begin position="79"/>
        <end position="100"/>
    </location>
</feature>
<dbReference type="EMBL" id="FUXM01000033">
    <property type="protein sequence ID" value="SKA17515.1"/>
    <property type="molecule type" value="Genomic_DNA"/>
</dbReference>
<organism evidence="11 12">
    <name type="scientific">Carboxydocella sporoproducens DSM 16521</name>
    <dbReference type="NCBI Taxonomy" id="1121270"/>
    <lineage>
        <taxon>Bacteria</taxon>
        <taxon>Bacillati</taxon>
        <taxon>Bacillota</taxon>
        <taxon>Clostridia</taxon>
        <taxon>Eubacteriales</taxon>
        <taxon>Clostridiales Family XVI. Incertae Sedis</taxon>
        <taxon>Carboxydocella</taxon>
    </lineage>
</organism>
<comment type="subunit">
    <text evidence="10">Probably interacts with PlsX.</text>
</comment>
<comment type="catalytic activity">
    <reaction evidence="10">
        <text>an acyl phosphate + sn-glycerol 3-phosphate = a 1-acyl-sn-glycero-3-phosphate + phosphate</text>
        <dbReference type="Rhea" id="RHEA:34075"/>
        <dbReference type="ChEBI" id="CHEBI:43474"/>
        <dbReference type="ChEBI" id="CHEBI:57597"/>
        <dbReference type="ChEBI" id="CHEBI:57970"/>
        <dbReference type="ChEBI" id="CHEBI:59918"/>
        <dbReference type="EC" id="2.3.1.275"/>
    </reaction>
</comment>
<evidence type="ECO:0000256" key="4">
    <source>
        <dbReference type="ARBA" id="ARBA00022692"/>
    </source>
</evidence>
<keyword evidence="5 10" id="KW-1133">Transmembrane helix</keyword>
<keyword evidence="8 10" id="KW-0594">Phospholipid biosynthesis</keyword>
<feature type="transmembrane region" description="Helical" evidence="10">
    <location>
        <begin position="6"/>
        <end position="30"/>
    </location>
</feature>
<dbReference type="NCBIfam" id="TIGR00023">
    <property type="entry name" value="glycerol-3-phosphate 1-O-acyltransferase PlsY"/>
    <property type="match status" value="1"/>
</dbReference>
<reference evidence="12" key="1">
    <citation type="submission" date="2017-02" db="EMBL/GenBank/DDBJ databases">
        <authorList>
            <person name="Varghese N."/>
            <person name="Submissions S."/>
        </authorList>
    </citation>
    <scope>NUCLEOTIDE SEQUENCE [LARGE SCALE GENOMIC DNA]</scope>
    <source>
        <strain evidence="12">DSM 16521</strain>
    </source>
</reference>
<dbReference type="Pfam" id="PF02660">
    <property type="entry name" value="G3P_acyltransf"/>
    <property type="match status" value="1"/>
</dbReference>
<dbReference type="RefSeq" id="WP_078666205.1">
    <property type="nucleotide sequence ID" value="NZ_FUXM01000033.1"/>
</dbReference>
<keyword evidence="11" id="KW-0012">Acyltransferase</keyword>
<dbReference type="PANTHER" id="PTHR30309">
    <property type="entry name" value="INNER MEMBRANE PROTEIN YGIH"/>
    <property type="match status" value="1"/>
</dbReference>
<dbReference type="EC" id="2.3.1.275" evidence="10"/>
<dbReference type="Proteomes" id="UP000189933">
    <property type="component" value="Unassembled WGS sequence"/>
</dbReference>
<proteinExistence type="inferred from homology"/>
<sequence>MNWWLGIILVIASYVLGSVAFGYVVARAVAGIDIRNYGSGNVGATNTWRTLGWKAGLIAFAGDFAKGAVAAWLGKLWGGPAWGVALGIAAVLGHTYPVFLQFKGGKAVATGGGVLFALNPSITLLALGIWGAILYISGYVSLASLIAAACTPFLLLMFEPSWAVRIFGIIGASIVIWRHRSNIQRLRTGTENRIGRSGKRRD</sequence>
<keyword evidence="1 10" id="KW-1003">Cell membrane</keyword>
<comment type="similarity">
    <text evidence="10">Belongs to the PlsY family.</text>
</comment>
<dbReference type="SMART" id="SM01207">
    <property type="entry name" value="G3P_acyltransf"/>
    <property type="match status" value="1"/>
</dbReference>